<evidence type="ECO:0008006" key="3">
    <source>
        <dbReference type="Google" id="ProtNLM"/>
    </source>
</evidence>
<accession>A0A517LDZ2</accession>
<reference evidence="1 2" key="1">
    <citation type="submission" date="2019-07" db="EMBL/GenBank/DDBJ databases">
        <title>Finished genome of Venturia effusa.</title>
        <authorList>
            <person name="Young C.A."/>
            <person name="Cox M.P."/>
            <person name="Ganley A.R.D."/>
            <person name="David W.J."/>
        </authorList>
    </citation>
    <scope>NUCLEOTIDE SEQUENCE [LARGE SCALE GENOMIC DNA]</scope>
    <source>
        <strain evidence="2">albino</strain>
    </source>
</reference>
<dbReference type="AlphaFoldDB" id="A0A517LDZ2"/>
<name>A0A517LDZ2_9PEZI</name>
<sequence length="354" mass="40320">MIESQHQTAAPATARTVDLSSGSLPIAVTDHSPEAILFQAPLSDHSTTDSPRYPKRKRSHVAYIEIDEDDVLLSSDGEEEYEAKAKRRRKSNKPLPKHKIFPFMNLPAELRNRIYFLALADDDGDVYVTSTTKGYRRIAKRCTQPDCIPQFSRGHRSYRRYMGNRGDDEEEAPARIMNSFVPNLLTVSKTVHAEAASFLYGQRINFADNYSLLSFLNQIGREHTSMLREICIKEWCSGRAHRSINFPAMTLLASATNLEHLDIDCSMGYFTSYGREKLTAPIRAARKAFRDCYPWFEAAGKVKGRPDAAIDMIKVHPSNFGMGNYFTISLDLDEGRYRENLTSFQKELRRLLMT</sequence>
<organism evidence="1 2">
    <name type="scientific">Venturia effusa</name>
    <dbReference type="NCBI Taxonomy" id="50376"/>
    <lineage>
        <taxon>Eukaryota</taxon>
        <taxon>Fungi</taxon>
        <taxon>Dikarya</taxon>
        <taxon>Ascomycota</taxon>
        <taxon>Pezizomycotina</taxon>
        <taxon>Dothideomycetes</taxon>
        <taxon>Pleosporomycetidae</taxon>
        <taxon>Venturiales</taxon>
        <taxon>Venturiaceae</taxon>
        <taxon>Venturia</taxon>
    </lineage>
</organism>
<dbReference type="OrthoDB" id="5397846at2759"/>
<dbReference type="Proteomes" id="UP000316270">
    <property type="component" value="Chromosome 10"/>
</dbReference>
<dbReference type="STRING" id="50376.A0A517LDZ2"/>
<evidence type="ECO:0000313" key="1">
    <source>
        <dbReference type="EMBL" id="QDS73857.1"/>
    </source>
</evidence>
<dbReference type="PANTHER" id="PTHR38790:SF4">
    <property type="entry name" value="2EXR DOMAIN-CONTAINING PROTEIN"/>
    <property type="match status" value="1"/>
</dbReference>
<proteinExistence type="predicted"/>
<keyword evidence="2" id="KW-1185">Reference proteome</keyword>
<evidence type="ECO:0000313" key="2">
    <source>
        <dbReference type="Proteomes" id="UP000316270"/>
    </source>
</evidence>
<dbReference type="PANTHER" id="PTHR38790">
    <property type="entry name" value="2EXR DOMAIN-CONTAINING PROTEIN-RELATED"/>
    <property type="match status" value="1"/>
</dbReference>
<gene>
    <name evidence="1" type="ORF">FKW77_006755</name>
</gene>
<dbReference type="EMBL" id="CP042194">
    <property type="protein sequence ID" value="QDS73857.1"/>
    <property type="molecule type" value="Genomic_DNA"/>
</dbReference>
<protein>
    <recommendedName>
        <fullName evidence="3">F-box domain-containing protein</fullName>
    </recommendedName>
</protein>